<feature type="transmembrane region" description="Helical" evidence="10">
    <location>
        <begin position="213"/>
        <end position="232"/>
    </location>
</feature>
<dbReference type="PANTHER" id="PTHR30012">
    <property type="entry name" value="GENERAL SECRETION PATHWAY PROTEIN"/>
    <property type="match status" value="1"/>
</dbReference>
<gene>
    <name evidence="12" type="primary">hofC</name>
    <name evidence="13" type="ORF">EpCFBP13511_08980</name>
    <name evidence="12" type="ORF">IFT93_05855</name>
</gene>
<feature type="transmembrane region" description="Helical" evidence="10">
    <location>
        <begin position="168"/>
        <end position="193"/>
    </location>
</feature>
<dbReference type="EMBL" id="JACYNN010000003">
    <property type="protein sequence ID" value="MBD8105950.1"/>
    <property type="molecule type" value="Genomic_DNA"/>
</dbReference>
<evidence type="ECO:0000313" key="14">
    <source>
        <dbReference type="Proteomes" id="UP000306393"/>
    </source>
</evidence>
<keyword evidence="5" id="KW-0997">Cell inner membrane</keyword>
<dbReference type="GO" id="GO:0015628">
    <property type="term" value="P:protein secretion by the type II secretion system"/>
    <property type="evidence" value="ECO:0007669"/>
    <property type="project" value="TreeGrafter"/>
</dbReference>
<dbReference type="GO" id="GO:0005886">
    <property type="term" value="C:plasma membrane"/>
    <property type="evidence" value="ECO:0007669"/>
    <property type="project" value="UniProtKB-SubCell"/>
</dbReference>
<keyword evidence="6 9" id="KW-0812">Transmembrane</keyword>
<dbReference type="STRING" id="1219360.GCA_001571305_03342"/>
<dbReference type="InterPro" id="IPR042094">
    <property type="entry name" value="T2SS_GspF_sf"/>
</dbReference>
<evidence type="ECO:0000256" key="6">
    <source>
        <dbReference type="ARBA" id="ARBA00022692"/>
    </source>
</evidence>
<evidence type="ECO:0000259" key="11">
    <source>
        <dbReference type="Pfam" id="PF00482"/>
    </source>
</evidence>
<keyword evidence="4" id="KW-1003">Cell membrane</keyword>
<dbReference type="InterPro" id="IPR001992">
    <property type="entry name" value="T2SS_GspF/T4SS_PilC_CS"/>
</dbReference>
<dbReference type="PRINTS" id="PR00812">
    <property type="entry name" value="BCTERIALGSPF"/>
</dbReference>
<dbReference type="EMBL" id="QGAC01000007">
    <property type="protein sequence ID" value="TKJ91298.1"/>
    <property type="molecule type" value="Genomic_DNA"/>
</dbReference>
<dbReference type="Proteomes" id="UP000661012">
    <property type="component" value="Unassembled WGS sequence"/>
</dbReference>
<dbReference type="Pfam" id="PF00482">
    <property type="entry name" value="T2SSF"/>
    <property type="match status" value="2"/>
</dbReference>
<keyword evidence="7 10" id="KW-1133">Transmembrane helix</keyword>
<comment type="subcellular location">
    <subcellularLocation>
        <location evidence="1 9">Cell inner membrane</location>
        <topology evidence="1 9">Multi-pass membrane protein</topology>
    </subcellularLocation>
</comment>
<evidence type="ECO:0000313" key="12">
    <source>
        <dbReference type="EMBL" id="MBD8105950.1"/>
    </source>
</evidence>
<reference evidence="13 14" key="1">
    <citation type="journal article" date="2019" name="Sci. Rep.">
        <title>Differences in resource use lead to coexistence of seed-transmitted microbial populations.</title>
        <authorList>
            <person name="Torres-Cortes G."/>
            <person name="Garcia B.J."/>
            <person name="Compant S."/>
            <person name="Rezki S."/>
            <person name="Jones P."/>
            <person name="Preveaux A."/>
            <person name="Briand M."/>
            <person name="Roulet A."/>
            <person name="Bouchez O."/>
            <person name="Jacobson D."/>
            <person name="Barret M."/>
        </authorList>
    </citation>
    <scope>NUCLEOTIDE SEQUENCE [LARGE SCALE GENOMIC DNA]</scope>
    <source>
        <strain evidence="13 14">CFBP13511</strain>
    </source>
</reference>
<dbReference type="PROSITE" id="PS00874">
    <property type="entry name" value="T2SP_F"/>
    <property type="match status" value="1"/>
</dbReference>
<feature type="domain" description="Type II secretion system protein GspF" evidence="11">
    <location>
        <begin position="64"/>
        <end position="187"/>
    </location>
</feature>
<feature type="transmembrane region" description="Helical" evidence="10">
    <location>
        <begin position="371"/>
        <end position="391"/>
    </location>
</feature>
<evidence type="ECO:0000313" key="13">
    <source>
        <dbReference type="EMBL" id="TKJ91298.1"/>
    </source>
</evidence>
<organism evidence="13 14">
    <name type="scientific">Erwinia persicina</name>
    <dbReference type="NCBI Taxonomy" id="55211"/>
    <lineage>
        <taxon>Bacteria</taxon>
        <taxon>Pseudomonadati</taxon>
        <taxon>Pseudomonadota</taxon>
        <taxon>Gammaproteobacteria</taxon>
        <taxon>Enterobacterales</taxon>
        <taxon>Erwiniaceae</taxon>
        <taxon>Erwinia</taxon>
    </lineage>
</organism>
<evidence type="ECO:0000313" key="15">
    <source>
        <dbReference type="Proteomes" id="UP000661012"/>
    </source>
</evidence>
<accession>A0A4U3FC48</accession>
<dbReference type="OrthoDB" id="9805682at2"/>
<dbReference type="RefSeq" id="WP_137269061.1">
    <property type="nucleotide sequence ID" value="NZ_JACYNM010000002.1"/>
</dbReference>
<evidence type="ECO:0000256" key="8">
    <source>
        <dbReference type="ARBA" id="ARBA00023136"/>
    </source>
</evidence>
<comment type="similarity">
    <text evidence="2 9">Belongs to the GSP F family.</text>
</comment>
<evidence type="ECO:0000256" key="9">
    <source>
        <dbReference type="RuleBase" id="RU003923"/>
    </source>
</evidence>
<evidence type="ECO:0000256" key="2">
    <source>
        <dbReference type="ARBA" id="ARBA00005745"/>
    </source>
</evidence>
<dbReference type="Proteomes" id="UP000306393">
    <property type="component" value="Unassembled WGS sequence"/>
</dbReference>
<evidence type="ECO:0000256" key="1">
    <source>
        <dbReference type="ARBA" id="ARBA00004429"/>
    </source>
</evidence>
<protein>
    <submittedName>
        <fullName evidence="12">Protein transport protein HofC</fullName>
    </submittedName>
    <submittedName>
        <fullName evidence="13">Type IV pilin biogenesis protein</fullName>
    </submittedName>
</protein>
<comment type="caution">
    <text evidence="13">The sequence shown here is derived from an EMBL/GenBank/DDBJ whole genome shotgun (WGS) entry which is preliminary data.</text>
</comment>
<dbReference type="InterPro" id="IPR003004">
    <property type="entry name" value="GspF/PilC"/>
</dbReference>
<dbReference type="Gene3D" id="1.20.81.30">
    <property type="entry name" value="Type II secretion system (T2SS), domain F"/>
    <property type="match status" value="2"/>
</dbReference>
<name>A0A4U3FC48_9GAMM</name>
<reference evidence="12 15" key="2">
    <citation type="journal article" date="2020" name="FEMS Microbiol. Ecol.">
        <title>Temporal dynamics of bacterial communities during seed development and maturation.</title>
        <authorList>
            <person name="Chesneau G."/>
            <person name="Torres-Cortes G."/>
            <person name="Briand M."/>
            <person name="Darrasse A."/>
            <person name="Preveaux A."/>
            <person name="Marais C."/>
            <person name="Jacques M.A."/>
            <person name="Shade A."/>
            <person name="Barret M."/>
        </authorList>
    </citation>
    <scope>NUCLEOTIDE SEQUENCE [LARGE SCALE GENOMIC DNA]</scope>
    <source>
        <strain evidence="12 15">CFBP13732</strain>
    </source>
</reference>
<evidence type="ECO:0000256" key="10">
    <source>
        <dbReference type="SAM" id="Phobius"/>
    </source>
</evidence>
<sequence length="399" mass="44407">MNERSLYRWQAVDDEGGLHQGHSFATSPRQISSELAIAGQLPLKISRARRYAPRHWKWAQKTAFVRQLSTLLKAGIALSGCLQLLAEDHPEPGWQALLSGLQQSISAGEPFSAALGQWPDVFPPLYPALIHIGELTGELDECCLQLANQQERQQQLQMKVKKALRYPLFILAVAVLVSLGMLVFVLPEFVAIYDTFNAPLPAFTTAVIAFSQFLQQQALVMIVSVAVAALIWRHRRRTSLRWQRVEQRLLLRLPLVSTLCQGSLLSQIFTTLSLTQRAGLTLLQSLQAVEKTLSPLIWREAIGELRRHIEAGNPLHQALKSHALFTPLCYQLVKVGEESGSLDTLLFRLANWHEQRTHQLADTLAAALEPLMMVVIGGIVGTLVVAMYLPVFRLGDALG</sequence>
<evidence type="ECO:0000256" key="5">
    <source>
        <dbReference type="ARBA" id="ARBA00022519"/>
    </source>
</evidence>
<evidence type="ECO:0000256" key="4">
    <source>
        <dbReference type="ARBA" id="ARBA00022475"/>
    </source>
</evidence>
<evidence type="ECO:0000256" key="7">
    <source>
        <dbReference type="ARBA" id="ARBA00022989"/>
    </source>
</evidence>
<feature type="domain" description="Type II secretion system protein GspF" evidence="11">
    <location>
        <begin position="270"/>
        <end position="390"/>
    </location>
</feature>
<keyword evidence="3 9" id="KW-0813">Transport</keyword>
<dbReference type="InterPro" id="IPR018076">
    <property type="entry name" value="T2SS_GspF_dom"/>
</dbReference>
<dbReference type="FunFam" id="1.20.81.30:FF:000001">
    <property type="entry name" value="Type II secretion system protein F"/>
    <property type="match status" value="2"/>
</dbReference>
<keyword evidence="8 10" id="KW-0472">Membrane</keyword>
<dbReference type="AlphaFoldDB" id="A0A4U3FC48"/>
<proteinExistence type="inferred from homology"/>
<dbReference type="PANTHER" id="PTHR30012:SF7">
    <property type="entry name" value="PROTEIN TRANSPORT PROTEIN HOFC HOMOLOG"/>
    <property type="match status" value="1"/>
</dbReference>
<dbReference type="NCBIfam" id="NF007861">
    <property type="entry name" value="PRK10573.1"/>
    <property type="match status" value="1"/>
</dbReference>
<keyword evidence="15" id="KW-1185">Reference proteome</keyword>
<evidence type="ECO:0000256" key="3">
    <source>
        <dbReference type="ARBA" id="ARBA00022448"/>
    </source>
</evidence>